<dbReference type="InterPro" id="IPR009040">
    <property type="entry name" value="Ferritin-like_diiron"/>
</dbReference>
<dbReference type="InterPro" id="IPR001519">
    <property type="entry name" value="Ferritin"/>
</dbReference>
<organism evidence="11">
    <name type="scientific">Anadara broughtonii</name>
    <name type="common">Blood clam</name>
    <name type="synonym">Scapharca broughtonii</name>
    <dbReference type="NCBI Taxonomy" id="148819"/>
    <lineage>
        <taxon>Eukaryota</taxon>
        <taxon>Metazoa</taxon>
        <taxon>Spiralia</taxon>
        <taxon>Lophotrochozoa</taxon>
        <taxon>Mollusca</taxon>
        <taxon>Bivalvia</taxon>
        <taxon>Autobranchia</taxon>
        <taxon>Pteriomorphia</taxon>
        <taxon>Arcoida</taxon>
        <taxon>Arcoidea</taxon>
        <taxon>Arcidae</taxon>
        <taxon>Anadara</taxon>
    </lineage>
</organism>
<keyword evidence="3 8" id="KW-0479">Metal-binding</keyword>
<feature type="domain" description="Ferritin-like diiron" evidence="10">
    <location>
        <begin position="8"/>
        <end position="157"/>
    </location>
</feature>
<evidence type="ECO:0000256" key="3">
    <source>
        <dbReference type="ARBA" id="ARBA00022723"/>
    </source>
</evidence>
<dbReference type="GO" id="GO:0008199">
    <property type="term" value="F:ferric iron binding"/>
    <property type="evidence" value="ECO:0007669"/>
    <property type="project" value="InterPro"/>
</dbReference>
<dbReference type="CDD" id="cd01056">
    <property type="entry name" value="Euk_Ferritin"/>
    <property type="match status" value="1"/>
</dbReference>
<dbReference type="PANTHER" id="PTHR11431">
    <property type="entry name" value="FERRITIN"/>
    <property type="match status" value="1"/>
</dbReference>
<comment type="catalytic activity">
    <reaction evidence="7 9">
        <text>4 Fe(2+) + O2 + 4 H(+) = 4 Fe(3+) + 2 H2O</text>
        <dbReference type="Rhea" id="RHEA:11148"/>
        <dbReference type="ChEBI" id="CHEBI:15377"/>
        <dbReference type="ChEBI" id="CHEBI:15378"/>
        <dbReference type="ChEBI" id="CHEBI:15379"/>
        <dbReference type="ChEBI" id="CHEBI:29033"/>
        <dbReference type="ChEBI" id="CHEBI:29034"/>
        <dbReference type="EC" id="1.16.3.1"/>
    </reaction>
</comment>
<dbReference type="Pfam" id="PF00210">
    <property type="entry name" value="Ferritin"/>
    <property type="match status" value="1"/>
</dbReference>
<comment type="function">
    <text evidence="6">Stores iron in a soluble, non-toxic, readily available form. Important for iron homeostasis. Has ferroxidase activity. Iron is taken up in the ferrous form and deposited as ferric hydroxides after oxidation.</text>
</comment>
<feature type="binding site" evidence="8">
    <location>
        <position position="25"/>
    </location>
    <ligand>
        <name>Fe cation</name>
        <dbReference type="ChEBI" id="CHEBI:24875"/>
        <label>1</label>
    </ligand>
</feature>
<dbReference type="GO" id="GO:0006826">
    <property type="term" value="P:iron ion transport"/>
    <property type="evidence" value="ECO:0007669"/>
    <property type="project" value="InterPro"/>
</dbReference>
<dbReference type="PANTHER" id="PTHR11431:SF75">
    <property type="entry name" value="FERRITIN"/>
    <property type="match status" value="1"/>
</dbReference>
<dbReference type="InterPro" id="IPR009078">
    <property type="entry name" value="Ferritin-like_SF"/>
</dbReference>
<dbReference type="SUPFAM" id="SSF47240">
    <property type="entry name" value="Ferritin-like"/>
    <property type="match status" value="1"/>
</dbReference>
<dbReference type="GO" id="GO:0004322">
    <property type="term" value="F:ferroxidase activity"/>
    <property type="evidence" value="ECO:0007669"/>
    <property type="project" value="UniProtKB-EC"/>
</dbReference>
<evidence type="ECO:0000256" key="5">
    <source>
        <dbReference type="ARBA" id="ARBA00023004"/>
    </source>
</evidence>
<dbReference type="FunFam" id="1.20.1260.10:FF:000002">
    <property type="entry name" value="Ferritin, mitochondrial"/>
    <property type="match status" value="1"/>
</dbReference>
<keyword evidence="4 9" id="KW-0560">Oxidoreductase</keyword>
<sequence>MAQTQPRQNYHVESEAGINKQINMELYASYVYQSMYMYFDRDDVALPGFAKYFKHNSEEEREHAEKLMKYQNKRGGRVVLQDIQKPDRDEWGSPLEAMQTTLALEKSVNQALLDLHKVADKHGDAQMMDFLEGEYLKEQVEAIKEISDHITNLKRVGTGLGEYMYDKETMSS</sequence>
<comment type="similarity">
    <text evidence="1 9">Belongs to the ferritin family.</text>
</comment>
<evidence type="ECO:0000256" key="7">
    <source>
        <dbReference type="ARBA" id="ARBA00047990"/>
    </source>
</evidence>
<dbReference type="InterPro" id="IPR014034">
    <property type="entry name" value="Ferritin_CS"/>
</dbReference>
<evidence type="ECO:0000256" key="2">
    <source>
        <dbReference type="ARBA" id="ARBA00022434"/>
    </source>
</evidence>
<dbReference type="GO" id="GO:0005737">
    <property type="term" value="C:cytoplasm"/>
    <property type="evidence" value="ECO:0007669"/>
    <property type="project" value="TreeGrafter"/>
</dbReference>
<dbReference type="GO" id="GO:0008198">
    <property type="term" value="F:ferrous iron binding"/>
    <property type="evidence" value="ECO:0007669"/>
    <property type="project" value="TreeGrafter"/>
</dbReference>
<protein>
    <recommendedName>
        <fullName evidence="9">Ferritin</fullName>
        <ecNumber evidence="9">1.16.3.1</ecNumber>
    </recommendedName>
</protein>
<dbReference type="PROSITE" id="PS50905">
    <property type="entry name" value="FERRITIN_LIKE"/>
    <property type="match status" value="1"/>
</dbReference>
<evidence type="ECO:0000256" key="9">
    <source>
        <dbReference type="RuleBase" id="RU361145"/>
    </source>
</evidence>
<dbReference type="InterPro" id="IPR012347">
    <property type="entry name" value="Ferritin-like"/>
</dbReference>
<dbReference type="AlphaFoldDB" id="A0A0D5BG95"/>
<evidence type="ECO:0000256" key="6">
    <source>
        <dbReference type="ARBA" id="ARBA00025111"/>
    </source>
</evidence>
<feature type="binding site" evidence="8">
    <location>
        <position position="63"/>
    </location>
    <ligand>
        <name>Fe cation</name>
        <dbReference type="ChEBI" id="CHEBI:24875"/>
        <label>1</label>
    </ligand>
</feature>
<dbReference type="SMR" id="A0A0D5BG95"/>
<feature type="binding site" evidence="8">
    <location>
        <position position="60"/>
    </location>
    <ligand>
        <name>Fe cation</name>
        <dbReference type="ChEBI" id="CHEBI:24875"/>
        <label>1</label>
    </ligand>
</feature>
<keyword evidence="5 8" id="KW-0408">Iron</keyword>
<dbReference type="PROSITE" id="PS00540">
    <property type="entry name" value="FERRITIN_1"/>
    <property type="match status" value="1"/>
</dbReference>
<reference evidence="11" key="1">
    <citation type="submission" date="2014-11" db="EMBL/GenBank/DDBJ databases">
        <title>Molecular characterization, introns cloning, protein expression and antibacterial activity verification of ferritin from ark shell, Scapharca broughtonii.</title>
        <authorList>
            <person name="Zheng L.B."/>
            <person name="Liu Z.H."/>
            <person name="Wu B."/>
            <person name="Zhou L.Q."/>
            <person name="Tian J.T."/>
            <person name="Sun X.J."/>
            <person name="Yang A.G."/>
        </authorList>
    </citation>
    <scope>NUCLEOTIDE SEQUENCE</scope>
</reference>
<proteinExistence type="inferred from homology"/>
<dbReference type="InterPro" id="IPR008331">
    <property type="entry name" value="Ferritin_DPS_dom"/>
</dbReference>
<keyword evidence="2 9" id="KW-0409">Iron storage</keyword>
<comment type="function">
    <text evidence="9">Stores iron in a soluble, non-toxic, readily available form. Important for iron homeostasis. Iron is taken up in the ferrous form and deposited as ferric hydroxides after oxidation.</text>
</comment>
<evidence type="ECO:0000256" key="8">
    <source>
        <dbReference type="PIRSR" id="PIRSR601519-1"/>
    </source>
</evidence>
<evidence type="ECO:0000256" key="4">
    <source>
        <dbReference type="ARBA" id="ARBA00023002"/>
    </source>
</evidence>
<evidence type="ECO:0000256" key="1">
    <source>
        <dbReference type="ARBA" id="ARBA00007513"/>
    </source>
</evidence>
<dbReference type="EC" id="1.16.3.1" evidence="9"/>
<feature type="binding site" evidence="8">
    <location>
        <position position="105"/>
    </location>
    <ligand>
        <name>Fe cation</name>
        <dbReference type="ChEBI" id="CHEBI:24875"/>
        <label>1</label>
    </ligand>
</feature>
<name>A0A0D5BG95_ANABR</name>
<dbReference type="Gene3D" id="1.20.1260.10">
    <property type="match status" value="1"/>
</dbReference>
<gene>
    <name evidence="11" type="primary">Fer</name>
</gene>
<evidence type="ECO:0000313" key="11">
    <source>
        <dbReference type="EMBL" id="AJW60776.1"/>
    </source>
</evidence>
<feature type="binding site" evidence="8">
    <location>
        <position position="139"/>
    </location>
    <ligand>
        <name>Fe cation</name>
        <dbReference type="ChEBI" id="CHEBI:24875"/>
        <label>1</label>
    </ligand>
</feature>
<evidence type="ECO:0000259" key="10">
    <source>
        <dbReference type="PROSITE" id="PS50905"/>
    </source>
</evidence>
<dbReference type="GO" id="GO:0006879">
    <property type="term" value="P:intracellular iron ion homeostasis"/>
    <property type="evidence" value="ECO:0007669"/>
    <property type="project" value="UniProtKB-KW"/>
</dbReference>
<accession>A0A0D5BG95</accession>
<dbReference type="EMBL" id="KP123597">
    <property type="protein sequence ID" value="AJW60776.1"/>
    <property type="molecule type" value="Genomic_DNA"/>
</dbReference>